<dbReference type="EMBL" id="HBUF01264904">
    <property type="protein sequence ID" value="CAG6683874.1"/>
    <property type="molecule type" value="Transcribed_RNA"/>
</dbReference>
<organism evidence="1">
    <name type="scientific">Cacopsylla melanoneura</name>
    <dbReference type="NCBI Taxonomy" id="428564"/>
    <lineage>
        <taxon>Eukaryota</taxon>
        <taxon>Metazoa</taxon>
        <taxon>Ecdysozoa</taxon>
        <taxon>Arthropoda</taxon>
        <taxon>Hexapoda</taxon>
        <taxon>Insecta</taxon>
        <taxon>Pterygota</taxon>
        <taxon>Neoptera</taxon>
        <taxon>Paraneoptera</taxon>
        <taxon>Hemiptera</taxon>
        <taxon>Sternorrhyncha</taxon>
        <taxon>Psylloidea</taxon>
        <taxon>Psyllidae</taxon>
        <taxon>Psyllinae</taxon>
        <taxon>Cacopsylla</taxon>
    </lineage>
</organism>
<dbReference type="AlphaFoldDB" id="A0A8D8T9I7"/>
<name>A0A8D8T9I7_9HEMI</name>
<proteinExistence type="predicted"/>
<evidence type="ECO:0000313" key="1">
    <source>
        <dbReference type="EMBL" id="CAG6683874.1"/>
    </source>
</evidence>
<sequence>MEAQIGIYFISYSPDKSLKRKEERRKKQTDNSIIMLIKLTYILDLQAGLKEMDSKQFLNIINDHVEKKAFYSIDEFIKYKSSALFIGPSGRMVPLSGGAFVFVEYYKFLSSFHQVKVSTKSKCPCPSSPSLPTSSKSYLPTSCKSLQVASHCYKFQVISKRCQKLKGKLSYHCVRSWFQASSVVNL</sequence>
<reference evidence="1" key="1">
    <citation type="submission" date="2021-05" db="EMBL/GenBank/DDBJ databases">
        <authorList>
            <person name="Alioto T."/>
            <person name="Alioto T."/>
            <person name="Gomez Garrido J."/>
        </authorList>
    </citation>
    <scope>NUCLEOTIDE SEQUENCE</scope>
</reference>
<protein>
    <submittedName>
        <fullName evidence="1">Uncharacterized protein</fullName>
    </submittedName>
</protein>
<accession>A0A8D8T9I7</accession>